<dbReference type="Proteomes" id="UP001589707">
    <property type="component" value="Unassembled WGS sequence"/>
</dbReference>
<evidence type="ECO:0000256" key="5">
    <source>
        <dbReference type="ARBA" id="ARBA00022833"/>
    </source>
</evidence>
<keyword evidence="3" id="KW-0479">Metal-binding</keyword>
<evidence type="ECO:0000256" key="6">
    <source>
        <dbReference type="SAM" id="MobiDB-lite"/>
    </source>
</evidence>
<comment type="caution">
    <text evidence="8">The sequence shown here is derived from an EMBL/GenBank/DDBJ whole genome shotgun (WGS) entry which is preliminary data.</text>
</comment>
<accession>A0ABV5WXR8</accession>
<dbReference type="InterPro" id="IPR036264">
    <property type="entry name" value="Bact_exopeptidase_dim_dom"/>
</dbReference>
<name>A0ABV5WXR8_9MICO</name>
<evidence type="ECO:0000259" key="7">
    <source>
        <dbReference type="Pfam" id="PF07687"/>
    </source>
</evidence>
<keyword evidence="9" id="KW-1185">Reference proteome</keyword>
<dbReference type="SUPFAM" id="SSF53187">
    <property type="entry name" value="Zn-dependent exopeptidases"/>
    <property type="match status" value="1"/>
</dbReference>
<evidence type="ECO:0000256" key="2">
    <source>
        <dbReference type="ARBA" id="ARBA00006247"/>
    </source>
</evidence>
<sequence length="436" mass="44334">MAGPDPARTRPADSSLPGRLVELTGDLIRARGENPGGTEAATVDVIARFAIAHGLLVHTAEAAAGRPNIIVTAPASPAAAALPAPSTAPASTSLPARTTAPASTPLPARGGRAARPGLLFLGHSDVVPAGPGWSGDPFEPRVTGDWLTGRGSSDMKGGLAAVLWALADAHASGQLLAPVSLAVTVDEEDLGTGIRHLVADGFGPHAGQQFSGCIVTEPTDLQIVTACRGDAYLEVQLSGIAAHSGRPADGRSAIIAAARLITLLMENQEHLDAHGHPLLGAGSWSPGIIAGGQGTSMVADACRVSIDRRRLPAEDAAQIASWLVAAAAEADITGDGIGLGVEVTMEMPGFITEPDAPLVTTLQAAAEAVTGSVPACTVWTAACDGGYIARDFEIPTLVCGPGSIGKQAHHVDESISITEMTTACRIYRQLIDALAR</sequence>
<evidence type="ECO:0000256" key="3">
    <source>
        <dbReference type="ARBA" id="ARBA00022723"/>
    </source>
</evidence>
<evidence type="ECO:0000256" key="1">
    <source>
        <dbReference type="ARBA" id="ARBA00001947"/>
    </source>
</evidence>
<feature type="region of interest" description="Disordered" evidence="6">
    <location>
        <begin position="80"/>
        <end position="110"/>
    </location>
</feature>
<evidence type="ECO:0000313" key="9">
    <source>
        <dbReference type="Proteomes" id="UP001589707"/>
    </source>
</evidence>
<proteinExistence type="inferred from homology"/>
<organism evidence="8 9">
    <name type="scientific">Brevibacterium otitidis</name>
    <dbReference type="NCBI Taxonomy" id="53364"/>
    <lineage>
        <taxon>Bacteria</taxon>
        <taxon>Bacillati</taxon>
        <taxon>Actinomycetota</taxon>
        <taxon>Actinomycetes</taxon>
        <taxon>Micrococcales</taxon>
        <taxon>Brevibacteriaceae</taxon>
        <taxon>Brevibacterium</taxon>
    </lineage>
</organism>
<dbReference type="InterPro" id="IPR050072">
    <property type="entry name" value="Peptidase_M20A"/>
</dbReference>
<evidence type="ECO:0000313" key="8">
    <source>
        <dbReference type="EMBL" id="MFB9774983.1"/>
    </source>
</evidence>
<dbReference type="Pfam" id="PF01546">
    <property type="entry name" value="Peptidase_M20"/>
    <property type="match status" value="1"/>
</dbReference>
<dbReference type="Gene3D" id="3.40.630.10">
    <property type="entry name" value="Zn peptidases"/>
    <property type="match status" value="1"/>
</dbReference>
<feature type="domain" description="Peptidase M20 dimerisation" evidence="7">
    <location>
        <begin position="228"/>
        <end position="330"/>
    </location>
</feature>
<dbReference type="CDD" id="cd08659">
    <property type="entry name" value="M20_ArgE_DapE-like"/>
    <property type="match status" value="1"/>
</dbReference>
<feature type="compositionally biased region" description="Low complexity" evidence="6">
    <location>
        <begin position="80"/>
        <end position="109"/>
    </location>
</feature>
<dbReference type="InterPro" id="IPR011650">
    <property type="entry name" value="Peptidase_M20_dimer"/>
</dbReference>
<dbReference type="Gene3D" id="3.30.70.360">
    <property type="match status" value="1"/>
</dbReference>
<comment type="cofactor">
    <cofactor evidence="1">
        <name>Zn(2+)</name>
        <dbReference type="ChEBI" id="CHEBI:29105"/>
    </cofactor>
</comment>
<dbReference type="Pfam" id="PF07687">
    <property type="entry name" value="M20_dimer"/>
    <property type="match status" value="1"/>
</dbReference>
<dbReference type="SUPFAM" id="SSF55031">
    <property type="entry name" value="Bacterial exopeptidase dimerisation domain"/>
    <property type="match status" value="1"/>
</dbReference>
<evidence type="ECO:0000256" key="4">
    <source>
        <dbReference type="ARBA" id="ARBA00022801"/>
    </source>
</evidence>
<dbReference type="PANTHER" id="PTHR43808:SF8">
    <property type="entry name" value="PEPTIDASE M20 DIMERISATION DOMAIN-CONTAINING PROTEIN"/>
    <property type="match status" value="1"/>
</dbReference>
<dbReference type="InterPro" id="IPR002933">
    <property type="entry name" value="Peptidase_M20"/>
</dbReference>
<keyword evidence="5" id="KW-0862">Zinc</keyword>
<gene>
    <name evidence="8" type="ORF">ACFFN1_00850</name>
</gene>
<dbReference type="PANTHER" id="PTHR43808">
    <property type="entry name" value="ACETYLORNITHINE DEACETYLASE"/>
    <property type="match status" value="1"/>
</dbReference>
<dbReference type="RefSeq" id="WP_376837714.1">
    <property type="nucleotide sequence ID" value="NZ_JBHMAU010000010.1"/>
</dbReference>
<keyword evidence="4" id="KW-0378">Hydrolase</keyword>
<dbReference type="PROSITE" id="PS00758">
    <property type="entry name" value="ARGE_DAPE_CPG2_1"/>
    <property type="match status" value="1"/>
</dbReference>
<comment type="similarity">
    <text evidence="2">Belongs to the peptidase M20A family.</text>
</comment>
<dbReference type="EMBL" id="JBHMAU010000010">
    <property type="protein sequence ID" value="MFB9774983.1"/>
    <property type="molecule type" value="Genomic_DNA"/>
</dbReference>
<protein>
    <submittedName>
        <fullName evidence="8">M20 family metallopeptidase</fullName>
    </submittedName>
</protein>
<reference evidence="8 9" key="1">
    <citation type="submission" date="2024-09" db="EMBL/GenBank/DDBJ databases">
        <authorList>
            <person name="Sun Q."/>
            <person name="Mori K."/>
        </authorList>
    </citation>
    <scope>NUCLEOTIDE SEQUENCE [LARGE SCALE GENOMIC DNA]</scope>
    <source>
        <strain evidence="8 9">JCM 11683</strain>
    </source>
</reference>
<dbReference type="InterPro" id="IPR001261">
    <property type="entry name" value="ArgE/DapE_CS"/>
</dbReference>